<evidence type="ECO:0000256" key="1">
    <source>
        <dbReference type="ARBA" id="ARBA00000382"/>
    </source>
</evidence>
<keyword evidence="4 9" id="KW-0732">Signal</keyword>
<evidence type="ECO:0000256" key="6">
    <source>
        <dbReference type="ARBA" id="ARBA00023295"/>
    </source>
</evidence>
<dbReference type="InterPro" id="IPR018805">
    <property type="entry name" value="YJL171C/Tos1_C"/>
</dbReference>
<name>A0A401GFD8_9APHY</name>
<gene>
    <name evidence="12" type="ORF">SCP_0305610</name>
</gene>
<dbReference type="AlphaFoldDB" id="A0A401GFD8"/>
<reference evidence="12 13" key="1">
    <citation type="journal article" date="2018" name="Sci. Rep.">
        <title>Genome sequence of the cauliflower mushroom Sparassis crispa (Hanabiratake) and its association with beneficial usage.</title>
        <authorList>
            <person name="Kiyama R."/>
            <person name="Furutani Y."/>
            <person name="Kawaguchi K."/>
            <person name="Nakanishi T."/>
        </authorList>
    </citation>
    <scope>NUCLEOTIDE SEQUENCE [LARGE SCALE GENOMIC DNA]</scope>
</reference>
<dbReference type="GeneID" id="38777758"/>
<dbReference type="GO" id="GO:0042973">
    <property type="term" value="F:glucan endo-1,3-beta-D-glucosidase activity"/>
    <property type="evidence" value="ECO:0007669"/>
    <property type="project" value="UniProtKB-EC"/>
</dbReference>
<keyword evidence="7" id="KW-0961">Cell wall biogenesis/degradation</keyword>
<evidence type="ECO:0000259" key="11">
    <source>
        <dbReference type="Pfam" id="PF10290"/>
    </source>
</evidence>
<comment type="similarity">
    <text evidence="2">Belongs to the PGA52 family.</text>
</comment>
<dbReference type="Pfam" id="PF10287">
    <property type="entry name" value="YJL171C_Tos1_C"/>
    <property type="match status" value="1"/>
</dbReference>
<feature type="region of interest" description="Disordered" evidence="8">
    <location>
        <begin position="341"/>
        <end position="361"/>
    </location>
</feature>
<comment type="caution">
    <text evidence="12">The sequence shown here is derived from an EMBL/GenBank/DDBJ whole genome shotgun (WGS) entry which is preliminary data.</text>
</comment>
<dbReference type="EC" id="3.2.1.39" evidence="3"/>
<keyword evidence="5" id="KW-0378">Hydrolase</keyword>
<dbReference type="GO" id="GO:0071555">
    <property type="term" value="P:cell wall organization"/>
    <property type="evidence" value="ECO:0007669"/>
    <property type="project" value="UniProtKB-KW"/>
</dbReference>
<organism evidence="12 13">
    <name type="scientific">Sparassis crispa</name>
    <dbReference type="NCBI Taxonomy" id="139825"/>
    <lineage>
        <taxon>Eukaryota</taxon>
        <taxon>Fungi</taxon>
        <taxon>Dikarya</taxon>
        <taxon>Basidiomycota</taxon>
        <taxon>Agaricomycotina</taxon>
        <taxon>Agaricomycetes</taxon>
        <taxon>Polyporales</taxon>
        <taxon>Sparassidaceae</taxon>
        <taxon>Sparassis</taxon>
    </lineage>
</organism>
<feature type="chain" id="PRO_5019188737" description="glucan endo-1,3-beta-D-glucosidase" evidence="9">
    <location>
        <begin position="18"/>
        <end position="361"/>
    </location>
</feature>
<feature type="domain" description="Cell wall protein YJL171C/Tos1 N-terminal" evidence="11">
    <location>
        <begin position="34"/>
        <end position="102"/>
    </location>
</feature>
<evidence type="ECO:0000256" key="4">
    <source>
        <dbReference type="ARBA" id="ARBA00022729"/>
    </source>
</evidence>
<dbReference type="STRING" id="139825.A0A401GFD8"/>
<dbReference type="PANTHER" id="PTHR31737">
    <property type="entry name" value="PROTEIN TOS1"/>
    <property type="match status" value="1"/>
</dbReference>
<evidence type="ECO:0000313" key="13">
    <source>
        <dbReference type="Proteomes" id="UP000287166"/>
    </source>
</evidence>
<evidence type="ECO:0000256" key="2">
    <source>
        <dbReference type="ARBA" id="ARBA00006055"/>
    </source>
</evidence>
<feature type="signal peptide" evidence="9">
    <location>
        <begin position="1"/>
        <end position="17"/>
    </location>
</feature>
<keyword evidence="6" id="KW-0326">Glycosidase</keyword>
<protein>
    <recommendedName>
        <fullName evidence="3">glucan endo-1,3-beta-D-glucosidase</fullName>
        <ecNumber evidence="3">3.2.1.39</ecNumber>
    </recommendedName>
</protein>
<evidence type="ECO:0000313" key="12">
    <source>
        <dbReference type="EMBL" id="GBE80841.1"/>
    </source>
</evidence>
<accession>A0A401GFD8</accession>
<proteinExistence type="inferred from homology"/>
<dbReference type="Pfam" id="PF10290">
    <property type="entry name" value="YJL171C_Tos1_N"/>
    <property type="match status" value="1"/>
</dbReference>
<evidence type="ECO:0000256" key="8">
    <source>
        <dbReference type="SAM" id="MobiDB-lite"/>
    </source>
</evidence>
<comment type="catalytic activity">
    <reaction evidence="1">
        <text>Hydrolysis of (1-&gt;3)-beta-D-glucosidic linkages in (1-&gt;3)-beta-D-glucans.</text>
        <dbReference type="EC" id="3.2.1.39"/>
    </reaction>
</comment>
<dbReference type="Proteomes" id="UP000287166">
    <property type="component" value="Unassembled WGS sequence"/>
</dbReference>
<dbReference type="FunCoup" id="A0A401GFD8">
    <property type="interactions" value="16"/>
</dbReference>
<feature type="domain" description="Cell wall protein YJL171C/Tos1 C-terminal" evidence="10">
    <location>
        <begin position="110"/>
        <end position="315"/>
    </location>
</feature>
<dbReference type="EMBL" id="BFAD01000003">
    <property type="protein sequence ID" value="GBE80841.1"/>
    <property type="molecule type" value="Genomic_DNA"/>
</dbReference>
<dbReference type="OrthoDB" id="118256at2759"/>
<dbReference type="InParanoid" id="A0A401GFD8"/>
<dbReference type="RefSeq" id="XP_027611754.1">
    <property type="nucleotide sequence ID" value="XM_027755953.1"/>
</dbReference>
<evidence type="ECO:0000256" key="3">
    <source>
        <dbReference type="ARBA" id="ARBA00012780"/>
    </source>
</evidence>
<evidence type="ECO:0000256" key="5">
    <source>
        <dbReference type="ARBA" id="ARBA00022801"/>
    </source>
</evidence>
<keyword evidence="13" id="KW-1185">Reference proteome</keyword>
<dbReference type="PANTHER" id="PTHR31737:SF2">
    <property type="entry name" value="PROTEIN TOS1"/>
    <property type="match status" value="1"/>
</dbReference>
<dbReference type="InterPro" id="IPR018807">
    <property type="entry name" value="YJL171C/Tos1_N"/>
</dbReference>
<sequence length="361" mass="37805">MFTLSLVAASLFLGATAQVTPSNIVPSSSGSLAAIKYTNVGGSGTYSQVTDMIPGTFPSCTINPSCITQEVSVSGNLAPFDDELTMVYRGPANIYNIAVYQPTSNSSSSTWAQTSSWTAGQPPTNLVFMANMGGGASGNWSICGGSSQAYANGAWNAAVATPNEEVASGYLDETHQINIMTATTCEESPCTGYSWGTANHGWKGSKMFVFTLDMPASDNAADVPAVWVLNAQVVRAAQYGCNCRGMGGNGGCGELDILEVLSGSSPNQAISELYSFMGATGSGGESFARPSSASTYTAIFDIDTDSIAIQQLTEWDYSTPSITRSLIEGYLAAPKTLASVSGNSRRSARNLMGAHRRRHEH</sequence>
<evidence type="ECO:0000256" key="7">
    <source>
        <dbReference type="ARBA" id="ARBA00023316"/>
    </source>
</evidence>
<evidence type="ECO:0000259" key="10">
    <source>
        <dbReference type="Pfam" id="PF10287"/>
    </source>
</evidence>
<evidence type="ECO:0000256" key="9">
    <source>
        <dbReference type="SAM" id="SignalP"/>
    </source>
</evidence>